<feature type="domain" description="LIM zinc-binding" evidence="6">
    <location>
        <begin position="498"/>
        <end position="553"/>
    </location>
</feature>
<dbReference type="InterPro" id="IPR010442">
    <property type="entry name" value="PET_domain"/>
</dbReference>
<dbReference type="Pfam" id="PF06297">
    <property type="entry name" value="PET"/>
    <property type="match status" value="1"/>
</dbReference>
<dbReference type="CDD" id="cd09341">
    <property type="entry name" value="LIM2_Testin_like"/>
    <property type="match status" value="1"/>
</dbReference>
<dbReference type="SUPFAM" id="SSF57716">
    <property type="entry name" value="Glucocorticoid receptor-like (DNA-binding domain)"/>
    <property type="match status" value="5"/>
</dbReference>
<evidence type="ECO:0000259" key="7">
    <source>
        <dbReference type="PROSITE" id="PS51303"/>
    </source>
</evidence>
<feature type="domain" description="PET" evidence="7">
    <location>
        <begin position="83"/>
        <end position="192"/>
    </location>
</feature>
<protein>
    <submittedName>
        <fullName evidence="9">Testin-like</fullName>
    </submittedName>
</protein>
<name>A0A6P8IHD7_ACTTE</name>
<dbReference type="RefSeq" id="XP_031566134.1">
    <property type="nucleotide sequence ID" value="XM_031710274.1"/>
</dbReference>
<feature type="domain" description="LIM zinc-binding" evidence="6">
    <location>
        <begin position="316"/>
        <end position="377"/>
    </location>
</feature>
<sequence length="553" mass="62982">MSETDFQILSFIHFKGSDKSKEPLTAEDLEGNTCLLCENGCEGFSTHSWRKFCNSCKCSQELHVKTLNNNEHNEPKDRMCVEEENPPILSGSDLEQAALEGFEWVPRGLDSEQIHQYMSLLPGDKVPKLNSVGAKYRRKQLALQLPLQDFSSKHCKKLTLEQKMAMEDFNEKRLKNALGIGSVRPSITEDATCSKCKDTISAAEMAIFAERAGPEFCWHVPCFVCEEDGELLVDLVYCFKDGALYCPRHWGESQKPRCAGCEELIYVGEYSQAIEKNWHPGHLCCSFCDESLSNQKFVTVEGRPSCFKCYDLNFANTCESCKEPIGPGSKDVDVRNKHWHEDCFKCSQCNKQLLSEGFTFKDEKLICHACRGINPSKVCAHCGGDFAPGEKKVGYQNKTFHDRCFICDECKEPIGSKQFIRRDDKRLCNNCFDSKFAKVCFKCKEVIRTSSVQHSGNVYHSECFICYHCNNPLAGKPFTKQEGNNVCQDCYRERYAKRCAACDKLIEGNTKFVAYSEKYFHRDCFTCSKCEKPLAGEKFRIRDEQKVCLSCDE</sequence>
<evidence type="ECO:0000256" key="1">
    <source>
        <dbReference type="ARBA" id="ARBA00022723"/>
    </source>
</evidence>
<dbReference type="SMART" id="SM00132">
    <property type="entry name" value="LIM"/>
    <property type="match status" value="6"/>
</dbReference>
<dbReference type="PROSITE" id="PS00478">
    <property type="entry name" value="LIM_DOMAIN_1"/>
    <property type="match status" value="2"/>
</dbReference>
<evidence type="ECO:0000256" key="4">
    <source>
        <dbReference type="ARBA" id="ARBA00023038"/>
    </source>
</evidence>
<dbReference type="InterPro" id="IPR001781">
    <property type="entry name" value="Znf_LIM"/>
</dbReference>
<reference evidence="9" key="1">
    <citation type="submission" date="2025-08" db="UniProtKB">
        <authorList>
            <consortium name="RefSeq"/>
        </authorList>
    </citation>
    <scope>IDENTIFICATION</scope>
    <source>
        <tissue evidence="9">Tentacle</tissue>
    </source>
</reference>
<feature type="domain" description="LIM zinc-binding" evidence="6">
    <location>
        <begin position="191"/>
        <end position="256"/>
    </location>
</feature>
<keyword evidence="8" id="KW-1185">Reference proteome</keyword>
<dbReference type="CDD" id="cd09830">
    <property type="entry name" value="PET_LIMPETin_LIM-9"/>
    <property type="match status" value="1"/>
</dbReference>
<evidence type="ECO:0000256" key="3">
    <source>
        <dbReference type="ARBA" id="ARBA00022833"/>
    </source>
</evidence>
<proteinExistence type="predicted"/>
<dbReference type="CDD" id="cd09345">
    <property type="entry name" value="LIM2_FHL"/>
    <property type="match status" value="1"/>
</dbReference>
<dbReference type="InParanoid" id="A0A6P8IHD7"/>
<gene>
    <name evidence="9" type="primary">LOC116301241</name>
</gene>
<dbReference type="Pfam" id="PF00412">
    <property type="entry name" value="LIM"/>
    <property type="match status" value="6"/>
</dbReference>
<dbReference type="PANTHER" id="PTHR24211">
    <property type="entry name" value="LIM DOMAIN-CONTAINING PROTEIN"/>
    <property type="match status" value="1"/>
</dbReference>
<dbReference type="OrthoDB" id="274660at2759"/>
<dbReference type="PROSITE" id="PS50023">
    <property type="entry name" value="LIM_DOMAIN_2"/>
    <property type="match status" value="4"/>
</dbReference>
<dbReference type="AlphaFoldDB" id="A0A6P8IHD7"/>
<keyword evidence="3 5" id="KW-0862">Zinc</keyword>
<dbReference type="GeneID" id="116301241"/>
<dbReference type="KEGG" id="aten:116301241"/>
<dbReference type="PROSITE" id="PS51303">
    <property type="entry name" value="PET"/>
    <property type="match status" value="1"/>
</dbReference>
<keyword evidence="2" id="KW-0677">Repeat</keyword>
<evidence type="ECO:0000313" key="8">
    <source>
        <dbReference type="Proteomes" id="UP000515163"/>
    </source>
</evidence>
<dbReference type="PANTHER" id="PTHR24211:SF37">
    <property type="entry name" value="PROTEIN ESPINAS-LIKE PROTEIN"/>
    <property type="match status" value="1"/>
</dbReference>
<evidence type="ECO:0000259" key="6">
    <source>
        <dbReference type="PROSITE" id="PS50023"/>
    </source>
</evidence>
<dbReference type="FunFam" id="2.10.110.10:FF:000005">
    <property type="entry name" value="Testin isoform 1"/>
    <property type="match status" value="1"/>
</dbReference>
<keyword evidence="4 5" id="KW-0440">LIM domain</keyword>
<dbReference type="InterPro" id="IPR047120">
    <property type="entry name" value="Pk/Esn/Tes"/>
</dbReference>
<evidence type="ECO:0000256" key="2">
    <source>
        <dbReference type="ARBA" id="ARBA00022737"/>
    </source>
</evidence>
<accession>A0A6P8IHD7</accession>
<dbReference type="Proteomes" id="UP000515163">
    <property type="component" value="Unplaced"/>
</dbReference>
<evidence type="ECO:0000313" key="9">
    <source>
        <dbReference type="RefSeq" id="XP_031566134.1"/>
    </source>
</evidence>
<keyword evidence="1 5" id="KW-0479">Metal-binding</keyword>
<feature type="domain" description="LIM zinc-binding" evidence="6">
    <location>
        <begin position="438"/>
        <end position="497"/>
    </location>
</feature>
<evidence type="ECO:0000256" key="5">
    <source>
        <dbReference type="PROSITE-ProRule" id="PRU00125"/>
    </source>
</evidence>
<dbReference type="CDD" id="cd09340">
    <property type="entry name" value="LIM1_Testin_like"/>
    <property type="match status" value="1"/>
</dbReference>
<dbReference type="Gene3D" id="2.10.110.10">
    <property type="entry name" value="Cysteine Rich Protein"/>
    <property type="match status" value="6"/>
</dbReference>
<organism evidence="8 9">
    <name type="scientific">Actinia tenebrosa</name>
    <name type="common">Australian red waratah sea anemone</name>
    <dbReference type="NCBI Taxonomy" id="6105"/>
    <lineage>
        <taxon>Eukaryota</taxon>
        <taxon>Metazoa</taxon>
        <taxon>Cnidaria</taxon>
        <taxon>Anthozoa</taxon>
        <taxon>Hexacorallia</taxon>
        <taxon>Actiniaria</taxon>
        <taxon>Actiniidae</taxon>
        <taxon>Actinia</taxon>
    </lineage>
</organism>
<dbReference type="GO" id="GO:0008270">
    <property type="term" value="F:zinc ion binding"/>
    <property type="evidence" value="ECO:0007669"/>
    <property type="project" value="InterPro"/>
</dbReference>